<dbReference type="EMBL" id="GEDV01002584">
    <property type="protein sequence ID" value="JAP85973.1"/>
    <property type="molecule type" value="Transcribed_RNA"/>
</dbReference>
<dbReference type="PANTHER" id="PTHR11362">
    <property type="entry name" value="PHOSPHATIDYLETHANOLAMINE-BINDING PROTEIN"/>
    <property type="match status" value="1"/>
</dbReference>
<dbReference type="Pfam" id="PF01161">
    <property type="entry name" value="PBP"/>
    <property type="match status" value="1"/>
</dbReference>
<dbReference type="AlphaFoldDB" id="A0A131Z3I5"/>
<feature type="chain" id="PRO_5007286651" evidence="1">
    <location>
        <begin position="22"/>
        <end position="245"/>
    </location>
</feature>
<dbReference type="InterPro" id="IPR035810">
    <property type="entry name" value="PEBP_euk"/>
</dbReference>
<evidence type="ECO:0000256" key="1">
    <source>
        <dbReference type="SAM" id="SignalP"/>
    </source>
</evidence>
<dbReference type="InterPro" id="IPR008914">
    <property type="entry name" value="PEBP"/>
</dbReference>
<evidence type="ECO:0000313" key="2">
    <source>
        <dbReference type="EMBL" id="JAP85973.1"/>
    </source>
</evidence>
<dbReference type="SUPFAM" id="SSF49777">
    <property type="entry name" value="PEBP-like"/>
    <property type="match status" value="1"/>
</dbReference>
<keyword evidence="1" id="KW-0732">Signal</keyword>
<name>A0A131Z3I5_RHIAP</name>
<dbReference type="PANTHER" id="PTHR11362:SF82">
    <property type="entry name" value="PHOSPHATIDYLETHANOLAMINE-BINDING PROTEIN 4"/>
    <property type="match status" value="1"/>
</dbReference>
<sequence length="245" mass="27146">MNFIQLSSPFILLTLWSGAQAEQFVISNAPPVKSTLPAQEVLQTKTNLWTPAGQAGLPSQEQLEPKTDLWTAAGLVQDLSLDAAPVAQLKVVYESTPVTINGTLTPEQTAEMPDVALVGAINCMPPFALLMLDPDAPSRQNPSLRSWLHWMVINANTTRRLHKGEQAVQYNGPTPPEGTGPHRYVFLAFCQGGKRLKATKFRTRRRKKFRLKSFRRKIGNTVPFGGTFFYAENVGMLKSPPVRFT</sequence>
<organism evidence="2">
    <name type="scientific">Rhipicephalus appendiculatus</name>
    <name type="common">Brown ear tick</name>
    <dbReference type="NCBI Taxonomy" id="34631"/>
    <lineage>
        <taxon>Eukaryota</taxon>
        <taxon>Metazoa</taxon>
        <taxon>Ecdysozoa</taxon>
        <taxon>Arthropoda</taxon>
        <taxon>Chelicerata</taxon>
        <taxon>Arachnida</taxon>
        <taxon>Acari</taxon>
        <taxon>Parasitiformes</taxon>
        <taxon>Ixodida</taxon>
        <taxon>Ixodoidea</taxon>
        <taxon>Ixodidae</taxon>
        <taxon>Rhipicephalinae</taxon>
        <taxon>Rhipicephalus</taxon>
        <taxon>Rhipicephalus</taxon>
    </lineage>
</organism>
<dbReference type="Gene3D" id="3.90.280.10">
    <property type="entry name" value="PEBP-like"/>
    <property type="match status" value="1"/>
</dbReference>
<reference evidence="2" key="1">
    <citation type="journal article" date="2016" name="Ticks Tick Borne Dis.">
        <title>De novo assembly and annotation of the salivary gland transcriptome of Rhipicephalus appendiculatus male and female ticks during blood feeding.</title>
        <authorList>
            <person name="de Castro M.H."/>
            <person name="de Klerk D."/>
            <person name="Pienaar R."/>
            <person name="Latif A.A."/>
            <person name="Rees D.J."/>
            <person name="Mans B.J."/>
        </authorList>
    </citation>
    <scope>NUCLEOTIDE SEQUENCE</scope>
    <source>
        <tissue evidence="2">Salivary glands</tissue>
    </source>
</reference>
<accession>A0A131Z3I5</accession>
<protein>
    <submittedName>
        <fullName evidence="2">Phosphatidylethanolamine binding protein</fullName>
    </submittedName>
</protein>
<dbReference type="InterPro" id="IPR036610">
    <property type="entry name" value="PEBP-like_sf"/>
</dbReference>
<dbReference type="CDD" id="cd00866">
    <property type="entry name" value="PEBP_euk"/>
    <property type="match status" value="1"/>
</dbReference>
<feature type="signal peptide" evidence="1">
    <location>
        <begin position="1"/>
        <end position="21"/>
    </location>
</feature>
<proteinExistence type="predicted"/>